<dbReference type="AlphaFoldDB" id="L0B2H7"/>
<proteinExistence type="predicted"/>
<dbReference type="RefSeq" id="XP_004831364.1">
    <property type="nucleotide sequence ID" value="XM_004831307.1"/>
</dbReference>
<dbReference type="Proteomes" id="UP000031512">
    <property type="component" value="Chromosome 3"/>
</dbReference>
<reference evidence="2 3" key="1">
    <citation type="journal article" date="2012" name="BMC Genomics">
        <title>Comparative genomic analysis and phylogenetic position of Theileria equi.</title>
        <authorList>
            <person name="Kappmeyer L.S."/>
            <person name="Thiagarajan M."/>
            <person name="Herndon D.R."/>
            <person name="Ramsay J.D."/>
            <person name="Caler E."/>
            <person name="Djikeng A."/>
            <person name="Gillespie J.J."/>
            <person name="Lau A.O."/>
            <person name="Roalson E.H."/>
            <person name="Silva J.C."/>
            <person name="Silva M.G."/>
            <person name="Suarez C.E."/>
            <person name="Ueti M.W."/>
            <person name="Nene V.M."/>
            <person name="Mealey R.H."/>
            <person name="Knowles D.P."/>
            <person name="Brayton K.A."/>
        </authorList>
    </citation>
    <scope>NUCLEOTIDE SEQUENCE [LARGE SCALE GENOMIC DNA]</scope>
    <source>
        <strain evidence="2 3">WA</strain>
    </source>
</reference>
<name>L0B2H7_THEEQ</name>
<dbReference type="EMBL" id="CP001670">
    <property type="protein sequence ID" value="AFZ81698.1"/>
    <property type="molecule type" value="Genomic_DNA"/>
</dbReference>
<dbReference type="GeneID" id="15805513"/>
<keyword evidence="1" id="KW-0175">Coiled coil</keyword>
<evidence type="ECO:0000256" key="1">
    <source>
        <dbReference type="SAM" id="Coils"/>
    </source>
</evidence>
<gene>
    <name evidence="2" type="ORF">BEWA_011160</name>
</gene>
<keyword evidence="3" id="KW-1185">Reference proteome</keyword>
<evidence type="ECO:0000313" key="2">
    <source>
        <dbReference type="EMBL" id="AFZ81698.1"/>
    </source>
</evidence>
<accession>L0B2H7</accession>
<feature type="coiled-coil region" evidence="1">
    <location>
        <begin position="91"/>
        <end position="140"/>
    </location>
</feature>
<dbReference type="VEuPathDB" id="PiroplasmaDB:BEWA_011160"/>
<evidence type="ECO:0000313" key="3">
    <source>
        <dbReference type="Proteomes" id="UP000031512"/>
    </source>
</evidence>
<organism evidence="2 3">
    <name type="scientific">Theileria equi strain WA</name>
    <dbReference type="NCBI Taxonomy" id="1537102"/>
    <lineage>
        <taxon>Eukaryota</taxon>
        <taxon>Sar</taxon>
        <taxon>Alveolata</taxon>
        <taxon>Apicomplexa</taxon>
        <taxon>Aconoidasida</taxon>
        <taxon>Piroplasmida</taxon>
        <taxon>Theileriidae</taxon>
        <taxon>Theileria</taxon>
    </lineage>
</organism>
<protein>
    <submittedName>
        <fullName evidence="2">Uncharacterized protein</fullName>
    </submittedName>
</protein>
<dbReference type="OrthoDB" id="361709at2759"/>
<dbReference type="KEGG" id="beq:BEWA_011160"/>
<sequence>MEFNFKSKLYDSDKITINNLKSSCSLLTKDLDSSNSTAPSENVTISNEPFSLQSYLSQIKLNRSTKEYDPESSELESNSRSRTVDYTKDEIIDKNERIKKLEKSLSNIQSNVELKRSNILENIYQKINLLENKIAEGETDTNARLTWISKKVSQTILHKIIHVTD</sequence>